<dbReference type="InterPro" id="IPR020843">
    <property type="entry name" value="ER"/>
</dbReference>
<dbReference type="SUPFAM" id="SSF50129">
    <property type="entry name" value="GroES-like"/>
    <property type="match status" value="1"/>
</dbReference>
<evidence type="ECO:0000256" key="1">
    <source>
        <dbReference type="ARBA" id="ARBA00022857"/>
    </source>
</evidence>
<dbReference type="Gene3D" id="3.40.50.720">
    <property type="entry name" value="NAD(P)-binding Rossmann-like Domain"/>
    <property type="match status" value="1"/>
</dbReference>
<dbReference type="Pfam" id="PF00107">
    <property type="entry name" value="ADH_zinc_N"/>
    <property type="match status" value="1"/>
</dbReference>
<accession>A0A8C6JI56</accession>
<dbReference type="Pfam" id="PF08240">
    <property type="entry name" value="ADH_N"/>
    <property type="match status" value="1"/>
</dbReference>
<reference evidence="4" key="1">
    <citation type="submission" date="2020-03" db="EMBL/GenBank/DDBJ databases">
        <title>Melopsittacus undulatus (budgerigar) genome, bMelUnd1, maternal haplotype with Z.</title>
        <authorList>
            <person name="Gedman G."/>
            <person name="Mountcastle J."/>
            <person name="Haase B."/>
            <person name="Formenti G."/>
            <person name="Wright T."/>
            <person name="Apodaca J."/>
            <person name="Pelan S."/>
            <person name="Chow W."/>
            <person name="Rhie A."/>
            <person name="Howe K."/>
            <person name="Fedrigo O."/>
            <person name="Jarvis E.D."/>
        </authorList>
    </citation>
    <scope>NUCLEOTIDE SEQUENCE [LARGE SCALE GENOMIC DNA]</scope>
</reference>
<accession>A0A8V5FQG7</accession>
<proteinExistence type="predicted"/>
<reference evidence="4" key="2">
    <citation type="submission" date="2025-08" db="UniProtKB">
        <authorList>
            <consortium name="Ensembl"/>
        </authorList>
    </citation>
    <scope>IDENTIFICATION</scope>
</reference>
<dbReference type="InterPro" id="IPR036291">
    <property type="entry name" value="NAD(P)-bd_dom_sf"/>
</dbReference>
<dbReference type="NCBIfam" id="TIGR02824">
    <property type="entry name" value="quinone_pig3"/>
    <property type="match status" value="1"/>
</dbReference>
<organism evidence="4 5">
    <name type="scientific">Melopsittacus undulatus</name>
    <name type="common">Budgerigar</name>
    <name type="synonym">Psittacus undulatus</name>
    <dbReference type="NCBI Taxonomy" id="13146"/>
    <lineage>
        <taxon>Eukaryota</taxon>
        <taxon>Metazoa</taxon>
        <taxon>Chordata</taxon>
        <taxon>Craniata</taxon>
        <taxon>Vertebrata</taxon>
        <taxon>Euteleostomi</taxon>
        <taxon>Archelosauria</taxon>
        <taxon>Archosauria</taxon>
        <taxon>Dinosauria</taxon>
        <taxon>Saurischia</taxon>
        <taxon>Theropoda</taxon>
        <taxon>Coelurosauria</taxon>
        <taxon>Aves</taxon>
        <taxon>Neognathae</taxon>
        <taxon>Neoaves</taxon>
        <taxon>Telluraves</taxon>
        <taxon>Australaves</taxon>
        <taxon>Psittaciformes</taxon>
        <taxon>Psittaculidae</taxon>
        <taxon>Melopsittacus</taxon>
    </lineage>
</organism>
<dbReference type="SMART" id="SM00829">
    <property type="entry name" value="PKS_ER"/>
    <property type="match status" value="1"/>
</dbReference>
<evidence type="ECO:0000256" key="3">
    <source>
        <dbReference type="ARBA" id="ARBA00023002"/>
    </source>
</evidence>
<dbReference type="PANTHER" id="PTHR48106">
    <property type="entry name" value="QUINONE OXIDOREDUCTASE PIG3-RELATED"/>
    <property type="match status" value="1"/>
</dbReference>
<evidence type="ECO:0000313" key="4">
    <source>
        <dbReference type="Ensembl" id="ENSMUNP00000013604.2"/>
    </source>
</evidence>
<dbReference type="InterPro" id="IPR014189">
    <property type="entry name" value="Quinone_OxRdtase_PIG3"/>
</dbReference>
<dbReference type="SUPFAM" id="SSF51735">
    <property type="entry name" value="NAD(P)-binding Rossmann-fold domains"/>
    <property type="match status" value="1"/>
</dbReference>
<dbReference type="GO" id="GO:0070402">
    <property type="term" value="F:NADPH binding"/>
    <property type="evidence" value="ECO:0007669"/>
    <property type="project" value="TreeGrafter"/>
</dbReference>
<dbReference type="InterPro" id="IPR013149">
    <property type="entry name" value="ADH-like_C"/>
</dbReference>
<keyword evidence="2" id="KW-0007">Acetylation</keyword>
<dbReference type="InterPro" id="IPR011032">
    <property type="entry name" value="GroES-like_sf"/>
</dbReference>
<dbReference type="GO" id="GO:0048038">
    <property type="term" value="F:quinone binding"/>
    <property type="evidence" value="ECO:0007669"/>
    <property type="project" value="TreeGrafter"/>
</dbReference>
<name>A0A8C6JI56_MELUD</name>
<protein>
    <submittedName>
        <fullName evidence="4">Uncharacterized protein</fullName>
    </submittedName>
</protein>
<dbReference type="CDD" id="cd05276">
    <property type="entry name" value="p53_inducible_oxidoreductase"/>
    <property type="match status" value="1"/>
</dbReference>
<dbReference type="Proteomes" id="UP000694405">
    <property type="component" value="Chromosome 3"/>
</dbReference>
<dbReference type="AlphaFoldDB" id="A0A8C6JI56"/>
<keyword evidence="3" id="KW-0560">Oxidoreductase</keyword>
<dbReference type="InterPro" id="IPR013154">
    <property type="entry name" value="ADH-like_N"/>
</dbReference>
<evidence type="ECO:0000313" key="5">
    <source>
        <dbReference type="Proteomes" id="UP000694405"/>
    </source>
</evidence>
<sequence length="474" mass="52173">MLAAYFDCPGGPENLYVKNVTKPNPGEGEVLVKVSASALNRADLLQRRGKYLPPEGASDILGLEAAGNVVGLGPGCRGQWKIGDAVMALLSGGGQAEYVTVPEGCLMPIPKDLTFTQAAAIPEAWITAFQLLHFIGKVQEGERVLIHAGASGVGLAAIQLVRLAKAVPIVTAGTEAKLKATEKAGAAVGFNYRNENFSEKVLAFTQGSGVDIILDPVGGSYWEKNINCLSTDGRWIIYGLLGGGEVRGDLLSSLLSKRATIHTSLLRSRDKKYKEQLVKDFTEKVLPYFSRGMSPHLKPVVHSIYRLDDIAEAHRTMEQNKNIGTASSLRPAPWRCKRPSEPTFGCLQKLIGYCILGTCHIKSQQKKCTIFLGNTGLFDKSELETLLKLEEQPMWSMKTSLMPKMLVITYQDSMCATDTLLFSTIMQTGHSKRWTQRRRRNSLNFSRKNMELIQTHQNKLLFLVNCFQNLPLNS</sequence>
<evidence type="ECO:0000256" key="2">
    <source>
        <dbReference type="ARBA" id="ARBA00022990"/>
    </source>
</evidence>
<dbReference type="PANTHER" id="PTHR48106:SF18">
    <property type="entry name" value="QUINONE OXIDOREDUCTASE PIG3"/>
    <property type="match status" value="1"/>
</dbReference>
<reference evidence="4" key="3">
    <citation type="submission" date="2025-09" db="UniProtKB">
        <authorList>
            <consortium name="Ensembl"/>
        </authorList>
    </citation>
    <scope>IDENTIFICATION</scope>
</reference>
<dbReference type="Ensembl" id="ENSMUNT00000015683.2">
    <property type="protein sequence ID" value="ENSMUNP00000013604.2"/>
    <property type="gene ID" value="ENSMUNG00000010615.2"/>
</dbReference>
<keyword evidence="5" id="KW-1185">Reference proteome</keyword>
<dbReference type="Gene3D" id="3.90.180.10">
    <property type="entry name" value="Medium-chain alcohol dehydrogenases, catalytic domain"/>
    <property type="match status" value="1"/>
</dbReference>
<dbReference type="GO" id="GO:0003960">
    <property type="term" value="F:quinone reductase (NADPH) activity"/>
    <property type="evidence" value="ECO:0007669"/>
    <property type="project" value="TreeGrafter"/>
</dbReference>
<keyword evidence="1" id="KW-0521">NADP</keyword>